<evidence type="ECO:0000313" key="10">
    <source>
        <dbReference type="EMBL" id="KAG8173060.1"/>
    </source>
</evidence>
<keyword evidence="6" id="KW-0239">DNA-directed DNA polymerase</keyword>
<organism evidence="10 11">
    <name type="scientific">Oedothorax gibbosus</name>
    <dbReference type="NCBI Taxonomy" id="931172"/>
    <lineage>
        <taxon>Eukaryota</taxon>
        <taxon>Metazoa</taxon>
        <taxon>Ecdysozoa</taxon>
        <taxon>Arthropoda</taxon>
        <taxon>Chelicerata</taxon>
        <taxon>Arachnida</taxon>
        <taxon>Araneae</taxon>
        <taxon>Araneomorphae</taxon>
        <taxon>Entelegynae</taxon>
        <taxon>Araneoidea</taxon>
        <taxon>Linyphiidae</taxon>
        <taxon>Erigoninae</taxon>
        <taxon>Oedothorax</taxon>
    </lineage>
</organism>
<dbReference type="PANTHER" id="PTHR33568">
    <property type="entry name" value="DNA POLYMERASE"/>
    <property type="match status" value="1"/>
</dbReference>
<evidence type="ECO:0000313" key="11">
    <source>
        <dbReference type="Proteomes" id="UP000827092"/>
    </source>
</evidence>
<keyword evidence="4" id="KW-0548">Nucleotidyltransferase</keyword>
<evidence type="ECO:0000256" key="2">
    <source>
        <dbReference type="ARBA" id="ARBA00012417"/>
    </source>
</evidence>
<dbReference type="InterPro" id="IPR004868">
    <property type="entry name" value="DNA-dir_DNA_pol_B_mt/vir"/>
</dbReference>
<keyword evidence="3" id="KW-0808">Transferase</keyword>
<dbReference type="GO" id="GO:0003887">
    <property type="term" value="F:DNA-directed DNA polymerase activity"/>
    <property type="evidence" value="ECO:0007669"/>
    <property type="project" value="UniProtKB-KW"/>
</dbReference>
<dbReference type="Pfam" id="PF03175">
    <property type="entry name" value="DNA_pol_B_2"/>
    <property type="match status" value="1"/>
</dbReference>
<dbReference type="Gene3D" id="1.10.287.690">
    <property type="entry name" value="Helix hairpin bin"/>
    <property type="match status" value="1"/>
</dbReference>
<protein>
    <recommendedName>
        <fullName evidence="2">DNA-directed DNA polymerase</fullName>
        <ecNumber evidence="2">2.7.7.7</ecNumber>
    </recommendedName>
</protein>
<evidence type="ECO:0000256" key="3">
    <source>
        <dbReference type="ARBA" id="ARBA00022679"/>
    </source>
</evidence>
<evidence type="ECO:0000256" key="5">
    <source>
        <dbReference type="ARBA" id="ARBA00022705"/>
    </source>
</evidence>
<dbReference type="InterPro" id="IPR043502">
    <property type="entry name" value="DNA/RNA_pol_sf"/>
</dbReference>
<evidence type="ECO:0000256" key="1">
    <source>
        <dbReference type="ARBA" id="ARBA00005755"/>
    </source>
</evidence>
<dbReference type="AlphaFoldDB" id="A0AAV6TNX4"/>
<sequence>MIGTWVTEEVKKAVEMDLFLKTKQESSGWPSHCTTVEDKEKYIVDYEAKEGIKLDSNSIIKNPGRRQVAKLALNSFWGRWGMNGNKTQLSFVNTIEEFNKMFLDESKELYAELEKLGKDVLYFDTDSIIYKSRGDNDPPLGDYLGDFTNELEDDDFITTFVSGGPKNYAYETRKGKSVCKIRGFTLNYRNSLNLNFNTVRSLVRDLDMTSTIPIVNPNKIVRDKKKRKVTNNEETKLYKLVYDKRVICDDFTTIPYGY</sequence>
<evidence type="ECO:0000256" key="6">
    <source>
        <dbReference type="ARBA" id="ARBA00022932"/>
    </source>
</evidence>
<dbReference type="PANTHER" id="PTHR33568:SF3">
    <property type="entry name" value="DNA-DIRECTED DNA POLYMERASE"/>
    <property type="match status" value="1"/>
</dbReference>
<keyword evidence="11" id="KW-1185">Reference proteome</keyword>
<gene>
    <name evidence="10" type="ORF">JTE90_016152</name>
</gene>
<evidence type="ECO:0000256" key="7">
    <source>
        <dbReference type="ARBA" id="ARBA00023125"/>
    </source>
</evidence>
<evidence type="ECO:0000256" key="8">
    <source>
        <dbReference type="ARBA" id="ARBA00049244"/>
    </source>
</evidence>
<keyword evidence="7" id="KW-0238">DNA-binding</keyword>
<evidence type="ECO:0000259" key="9">
    <source>
        <dbReference type="Pfam" id="PF03175"/>
    </source>
</evidence>
<dbReference type="Gene3D" id="3.90.1600.10">
    <property type="entry name" value="Palm domain of DNA polymerase"/>
    <property type="match status" value="1"/>
</dbReference>
<comment type="similarity">
    <text evidence="1">Belongs to the DNA polymerase type-B family.</text>
</comment>
<comment type="catalytic activity">
    <reaction evidence="8">
        <text>DNA(n) + a 2'-deoxyribonucleoside 5'-triphosphate = DNA(n+1) + diphosphate</text>
        <dbReference type="Rhea" id="RHEA:22508"/>
        <dbReference type="Rhea" id="RHEA-COMP:17339"/>
        <dbReference type="Rhea" id="RHEA-COMP:17340"/>
        <dbReference type="ChEBI" id="CHEBI:33019"/>
        <dbReference type="ChEBI" id="CHEBI:61560"/>
        <dbReference type="ChEBI" id="CHEBI:173112"/>
        <dbReference type="EC" id="2.7.7.7"/>
    </reaction>
</comment>
<name>A0AAV6TNX4_9ARAC</name>
<comment type="caution">
    <text evidence="10">The sequence shown here is derived from an EMBL/GenBank/DDBJ whole genome shotgun (WGS) entry which is preliminary data.</text>
</comment>
<dbReference type="GO" id="GO:0003677">
    <property type="term" value="F:DNA binding"/>
    <property type="evidence" value="ECO:0007669"/>
    <property type="project" value="UniProtKB-KW"/>
</dbReference>
<dbReference type="GO" id="GO:0006260">
    <property type="term" value="P:DNA replication"/>
    <property type="evidence" value="ECO:0007669"/>
    <property type="project" value="UniProtKB-KW"/>
</dbReference>
<evidence type="ECO:0000256" key="4">
    <source>
        <dbReference type="ARBA" id="ARBA00022695"/>
    </source>
</evidence>
<dbReference type="GO" id="GO:0000166">
    <property type="term" value="F:nucleotide binding"/>
    <property type="evidence" value="ECO:0007669"/>
    <property type="project" value="InterPro"/>
</dbReference>
<feature type="domain" description="DNA-directed DNA polymerase family B mitochondria/virus" evidence="9">
    <location>
        <begin position="56"/>
        <end position="101"/>
    </location>
</feature>
<accession>A0AAV6TNX4</accession>
<keyword evidence="5" id="KW-0235">DNA replication</keyword>
<dbReference type="EMBL" id="JAFNEN010002108">
    <property type="protein sequence ID" value="KAG8173060.1"/>
    <property type="molecule type" value="Genomic_DNA"/>
</dbReference>
<proteinExistence type="inferred from homology"/>
<dbReference type="SUPFAM" id="SSF56672">
    <property type="entry name" value="DNA/RNA polymerases"/>
    <property type="match status" value="1"/>
</dbReference>
<dbReference type="Proteomes" id="UP000827092">
    <property type="component" value="Unassembled WGS sequence"/>
</dbReference>
<dbReference type="EC" id="2.7.7.7" evidence="2"/>
<reference evidence="10 11" key="1">
    <citation type="journal article" date="2022" name="Nat. Ecol. Evol.">
        <title>A masculinizing supergene underlies an exaggerated male reproductive morph in a spider.</title>
        <authorList>
            <person name="Hendrickx F."/>
            <person name="De Corte Z."/>
            <person name="Sonet G."/>
            <person name="Van Belleghem S.M."/>
            <person name="Kostlbacher S."/>
            <person name="Vangestel C."/>
        </authorList>
    </citation>
    <scope>NUCLEOTIDE SEQUENCE [LARGE SCALE GENOMIC DNA]</scope>
    <source>
        <strain evidence="10">W744_W776</strain>
    </source>
</reference>
<dbReference type="InterPro" id="IPR023211">
    <property type="entry name" value="DNA_pol_palm_dom_sf"/>
</dbReference>